<dbReference type="GO" id="GO:0005634">
    <property type="term" value="C:nucleus"/>
    <property type="evidence" value="ECO:0007669"/>
    <property type="project" value="TreeGrafter"/>
</dbReference>
<proteinExistence type="predicted"/>
<sequence length="464" mass="52257">MACKRPRRELMSLSSIPQSIVQHIAFFIPVAKDFLSFLASFPDATSIGDLQSFLELSNILRPNDLWPKLQLKEMTPSLVPSVRRIAFFFTTMYVFKVFDVKLLQQCLHPHNIVELLQSPMRRAVYDWLKTPLSILPVQHIKIGFACEFSSACFLDQLGSMPHLVSLSLERCTFFPRDLDRLFAFIEELTRLSLSTLYKSKRLDEHDVSNSGREKPPGRFRHRHLEALTAWLRLCPVTSISLGNWFVVQEDSSSAVELLKTIFASSTLENVSLDMERFDRYIQAAMFPARFCMQSLELSYCSLNVTTMAALATGLRHSNITSLTLDTSNIDGAILPSLLDALLDTNVRQLSLSFESLEDDECALIAAALPSLTIIELNLCCNELTDRSAKVLSEVVGRATSLTSLVLSENDIDLEGATALVKALSERPQVTTWLDLSWNRMKEAEAVCLYDMVEKTPQILSANFK</sequence>
<dbReference type="Proteomes" id="UP000481153">
    <property type="component" value="Unassembled WGS sequence"/>
</dbReference>
<evidence type="ECO:0000256" key="3">
    <source>
        <dbReference type="ARBA" id="ARBA00022737"/>
    </source>
</evidence>
<dbReference type="VEuPathDB" id="FungiDB:AeMF1_000562"/>
<comment type="caution">
    <text evidence="4">The sequence shown here is derived from an EMBL/GenBank/DDBJ whole genome shotgun (WGS) entry which is preliminary data.</text>
</comment>
<dbReference type="InterPro" id="IPR001611">
    <property type="entry name" value="Leu-rich_rpt"/>
</dbReference>
<evidence type="ECO:0000313" key="5">
    <source>
        <dbReference type="Proteomes" id="UP000481153"/>
    </source>
</evidence>
<reference evidence="4 5" key="1">
    <citation type="submission" date="2019-07" db="EMBL/GenBank/DDBJ databases">
        <title>Genomics analysis of Aphanomyces spp. identifies a new class of oomycete effector associated with host adaptation.</title>
        <authorList>
            <person name="Gaulin E."/>
        </authorList>
    </citation>
    <scope>NUCLEOTIDE SEQUENCE [LARGE SCALE GENOMIC DNA]</scope>
    <source>
        <strain evidence="4 5">ATCC 201684</strain>
    </source>
</reference>
<dbReference type="InterPro" id="IPR027038">
    <property type="entry name" value="RanGap"/>
</dbReference>
<keyword evidence="2" id="KW-0433">Leucine-rich repeat</keyword>
<dbReference type="Gene3D" id="3.80.10.10">
    <property type="entry name" value="Ribonuclease Inhibitor"/>
    <property type="match status" value="1"/>
</dbReference>
<dbReference type="GO" id="GO:0031267">
    <property type="term" value="F:small GTPase binding"/>
    <property type="evidence" value="ECO:0007669"/>
    <property type="project" value="TreeGrafter"/>
</dbReference>
<dbReference type="GO" id="GO:0048471">
    <property type="term" value="C:perinuclear region of cytoplasm"/>
    <property type="evidence" value="ECO:0007669"/>
    <property type="project" value="TreeGrafter"/>
</dbReference>
<dbReference type="Pfam" id="PF13516">
    <property type="entry name" value="LRR_6"/>
    <property type="match status" value="1"/>
</dbReference>
<dbReference type="PANTHER" id="PTHR24113:SF12">
    <property type="entry name" value="RAN GTPASE-ACTIVATING PROTEIN 1"/>
    <property type="match status" value="1"/>
</dbReference>
<dbReference type="AlphaFoldDB" id="A0A6G0X1L3"/>
<keyword evidence="1" id="KW-0343">GTPase activation</keyword>
<dbReference type="GO" id="GO:0006913">
    <property type="term" value="P:nucleocytoplasmic transport"/>
    <property type="evidence" value="ECO:0007669"/>
    <property type="project" value="TreeGrafter"/>
</dbReference>
<dbReference type="InterPro" id="IPR032675">
    <property type="entry name" value="LRR_dom_sf"/>
</dbReference>
<dbReference type="PANTHER" id="PTHR24113">
    <property type="entry name" value="RAN GTPASE-ACTIVATING PROTEIN 1"/>
    <property type="match status" value="1"/>
</dbReference>
<keyword evidence="5" id="KW-1185">Reference proteome</keyword>
<evidence type="ECO:0008006" key="6">
    <source>
        <dbReference type="Google" id="ProtNLM"/>
    </source>
</evidence>
<protein>
    <recommendedName>
        <fullName evidence="6">F-box domain-containing protein</fullName>
    </recommendedName>
</protein>
<evidence type="ECO:0000256" key="1">
    <source>
        <dbReference type="ARBA" id="ARBA00022468"/>
    </source>
</evidence>
<keyword evidence="3" id="KW-0677">Repeat</keyword>
<dbReference type="SMART" id="SM00368">
    <property type="entry name" value="LRR_RI"/>
    <property type="match status" value="3"/>
</dbReference>
<evidence type="ECO:0000313" key="4">
    <source>
        <dbReference type="EMBL" id="KAF0733787.1"/>
    </source>
</evidence>
<name>A0A6G0X1L3_9STRA</name>
<dbReference type="GO" id="GO:0005829">
    <property type="term" value="C:cytosol"/>
    <property type="evidence" value="ECO:0007669"/>
    <property type="project" value="TreeGrafter"/>
</dbReference>
<dbReference type="SUPFAM" id="SSF52047">
    <property type="entry name" value="RNI-like"/>
    <property type="match status" value="1"/>
</dbReference>
<dbReference type="GO" id="GO:0005096">
    <property type="term" value="F:GTPase activator activity"/>
    <property type="evidence" value="ECO:0007669"/>
    <property type="project" value="UniProtKB-KW"/>
</dbReference>
<gene>
    <name evidence="4" type="ORF">Ae201684_009355</name>
</gene>
<accession>A0A6G0X1L3</accession>
<evidence type="ECO:0000256" key="2">
    <source>
        <dbReference type="ARBA" id="ARBA00022614"/>
    </source>
</evidence>
<dbReference type="EMBL" id="VJMJ01000119">
    <property type="protein sequence ID" value="KAF0733787.1"/>
    <property type="molecule type" value="Genomic_DNA"/>
</dbReference>
<organism evidence="4 5">
    <name type="scientific">Aphanomyces euteiches</name>
    <dbReference type="NCBI Taxonomy" id="100861"/>
    <lineage>
        <taxon>Eukaryota</taxon>
        <taxon>Sar</taxon>
        <taxon>Stramenopiles</taxon>
        <taxon>Oomycota</taxon>
        <taxon>Saprolegniomycetes</taxon>
        <taxon>Saprolegniales</taxon>
        <taxon>Verrucalvaceae</taxon>
        <taxon>Aphanomyces</taxon>
    </lineage>
</organism>